<dbReference type="Pfam" id="PF18069">
    <property type="entry name" value="DR2241"/>
    <property type="match status" value="1"/>
</dbReference>
<evidence type="ECO:0000313" key="5">
    <source>
        <dbReference type="Proteomes" id="UP001596481"/>
    </source>
</evidence>
<dbReference type="InterPro" id="IPR041181">
    <property type="entry name" value="DR2241_middle"/>
</dbReference>
<dbReference type="Gene3D" id="3.30.1360.190">
    <property type="match status" value="1"/>
</dbReference>
<feature type="domain" description="DUF7348" evidence="3">
    <location>
        <begin position="3"/>
        <end position="70"/>
    </location>
</feature>
<dbReference type="RefSeq" id="WP_390223214.1">
    <property type="nucleotide sequence ID" value="NZ_JBHTAA010000005.1"/>
</dbReference>
<keyword evidence="5" id="KW-1185">Reference proteome</keyword>
<dbReference type="InterPro" id="IPR041346">
    <property type="entry name" value="DR2241_Fer4"/>
</dbReference>
<evidence type="ECO:0000259" key="1">
    <source>
        <dbReference type="Pfam" id="PF18009"/>
    </source>
</evidence>
<dbReference type="InterPro" id="IPR055772">
    <property type="entry name" value="DUF7348"/>
</dbReference>
<organism evidence="4 5">
    <name type="scientific">Haloferax namakaokahaiae</name>
    <dbReference type="NCBI Taxonomy" id="1748331"/>
    <lineage>
        <taxon>Archaea</taxon>
        <taxon>Methanobacteriati</taxon>
        <taxon>Methanobacteriota</taxon>
        <taxon>Stenosarchaea group</taxon>
        <taxon>Halobacteria</taxon>
        <taxon>Halobacteriales</taxon>
        <taxon>Haloferacaceae</taxon>
        <taxon>Haloferax</taxon>
    </lineage>
</organism>
<dbReference type="Pfam" id="PF18009">
    <property type="entry name" value="Fer4_23"/>
    <property type="match status" value="1"/>
</dbReference>
<dbReference type="AlphaFoldDB" id="A0ABD5ZF30"/>
<feature type="domain" description="DR2241 4Fe-4S iron-sulfur cluster binding" evidence="1">
    <location>
        <begin position="204"/>
        <end position="289"/>
    </location>
</feature>
<accession>A0ABD5ZF30</accession>
<feature type="domain" description="DR2241 stabilising" evidence="2">
    <location>
        <begin position="92"/>
        <end position="203"/>
    </location>
</feature>
<protein>
    <submittedName>
        <fullName evidence="4">DR2241 family protein</fullName>
    </submittedName>
</protein>
<comment type="caution">
    <text evidence="4">The sequence shown here is derived from an EMBL/GenBank/DDBJ whole genome shotgun (WGS) entry which is preliminary data.</text>
</comment>
<sequence length="364" mass="41418">MSHHIDAVVEAAHDGIEHEQFAVAAEGETYELVTPEATYDSLTESAFREALESHADEFALDWYFWSEVVGERTPHRRAFLQWLEGVGEQPLAARYEALDDGISHEWGQLRISVEHAGHGERVYDVRHVADADADHAADELDAYHDPLAARQLATYDEKGRYRPLKSGANLAGGWVFPDLDARDVVETVETFYPASVPNWYREREGELDVVHWEDAIGRQTGMYGVVQTWNRGEGHEHVEWVAEATCDDSQCVKRREWQYDDETDLDADGGDGAFPCREPCSVVIAASRKWTRLEAEETRTYEFDLTPSEKEQVEAIIDAVAEGRIDEIREADIYEGANRYRTRFFRAKRFDEDGNLCGVPTDDE</sequence>
<reference evidence="4 5" key="1">
    <citation type="journal article" date="2019" name="Int. J. Syst. Evol. Microbiol.">
        <title>The Global Catalogue of Microorganisms (GCM) 10K type strain sequencing project: providing services to taxonomists for standard genome sequencing and annotation.</title>
        <authorList>
            <consortium name="The Broad Institute Genomics Platform"/>
            <consortium name="The Broad Institute Genome Sequencing Center for Infectious Disease"/>
            <person name="Wu L."/>
            <person name="Ma J."/>
        </authorList>
    </citation>
    <scope>NUCLEOTIDE SEQUENCE [LARGE SCALE GENOMIC DNA]</scope>
    <source>
        <strain evidence="4 5">DSM 29988</strain>
    </source>
</reference>
<gene>
    <name evidence="4" type="ORF">ACFQJC_10155</name>
</gene>
<dbReference type="EMBL" id="JBHTAA010000005">
    <property type="protein sequence ID" value="MFC7203880.1"/>
    <property type="molecule type" value="Genomic_DNA"/>
</dbReference>
<evidence type="ECO:0000313" key="4">
    <source>
        <dbReference type="EMBL" id="MFC7203880.1"/>
    </source>
</evidence>
<dbReference type="Pfam" id="PF24039">
    <property type="entry name" value="DUF7348"/>
    <property type="match status" value="1"/>
</dbReference>
<dbReference type="Proteomes" id="UP001596481">
    <property type="component" value="Unassembled WGS sequence"/>
</dbReference>
<evidence type="ECO:0000259" key="2">
    <source>
        <dbReference type="Pfam" id="PF18069"/>
    </source>
</evidence>
<name>A0ABD5ZF30_9EURY</name>
<proteinExistence type="predicted"/>
<dbReference type="Gene3D" id="3.30.70.2320">
    <property type="match status" value="1"/>
</dbReference>
<evidence type="ECO:0000259" key="3">
    <source>
        <dbReference type="Pfam" id="PF24039"/>
    </source>
</evidence>